<gene>
    <name evidence="1" type="ORF">GXM_10066</name>
</gene>
<proteinExistence type="predicted"/>
<dbReference type="Proteomes" id="UP000326678">
    <property type="component" value="Chromosome pGXM04"/>
</dbReference>
<dbReference type="AlphaFoldDB" id="A0A5P8WK27"/>
<name>A0A5P8WK27_9NOSO</name>
<accession>A0A5P8WK27</accession>
<keyword evidence="2" id="KW-1185">Reference proteome</keyword>
<evidence type="ECO:0000313" key="2">
    <source>
        <dbReference type="Proteomes" id="UP000326678"/>
    </source>
</evidence>
<dbReference type="RefSeq" id="WP_225893032.1">
    <property type="nucleotide sequence ID" value="NZ_CP045231.1"/>
</dbReference>
<protein>
    <submittedName>
        <fullName evidence="1">Uncharacterized protein</fullName>
    </submittedName>
</protein>
<organism evidence="1 2">
    <name type="scientific">Nostoc sphaeroides CCNUC1</name>
    <dbReference type="NCBI Taxonomy" id="2653204"/>
    <lineage>
        <taxon>Bacteria</taxon>
        <taxon>Bacillati</taxon>
        <taxon>Cyanobacteriota</taxon>
        <taxon>Cyanophyceae</taxon>
        <taxon>Nostocales</taxon>
        <taxon>Nostocaceae</taxon>
        <taxon>Nostoc</taxon>
    </lineage>
</organism>
<sequence>MPRQVVRNPAMGVNGLVKATNPYKPFGRLVDSWGLRLLVGCSAIAKTLRSREQFLKTLPKNGMLQKLRWQLEPSY</sequence>
<dbReference type="KEGG" id="nsh:GXM_10066"/>
<evidence type="ECO:0000313" key="1">
    <source>
        <dbReference type="EMBL" id="QFS52802.1"/>
    </source>
</evidence>
<dbReference type="EMBL" id="CP045231">
    <property type="protein sequence ID" value="QFS52802.1"/>
    <property type="molecule type" value="Genomic_DNA"/>
</dbReference>
<reference evidence="1 2" key="1">
    <citation type="submission" date="2019-10" db="EMBL/GenBank/DDBJ databases">
        <title>Genomic and transcriptomic insights into the perfect genentic adaptation of a filamentous nitrogen-fixing cyanobacterium to rice fields.</title>
        <authorList>
            <person name="Chen Z."/>
        </authorList>
    </citation>
    <scope>NUCLEOTIDE SEQUENCE [LARGE SCALE GENOMIC DNA]</scope>
    <source>
        <strain evidence="1">CCNUC1</strain>
    </source>
</reference>